<protein>
    <submittedName>
        <fullName evidence="1">Uncharacterized protein</fullName>
    </submittedName>
</protein>
<sequence length="49" mass="5582">MLRDEASVTDETRASHSGITVRIKKIGMHSRAIGTEELQDLLFERNKKL</sequence>
<reference evidence="2" key="1">
    <citation type="submission" date="2016-10" db="EMBL/GenBank/DDBJ databases">
        <authorList>
            <person name="Varghese N."/>
            <person name="Submissions S."/>
        </authorList>
    </citation>
    <scope>NUCLEOTIDE SEQUENCE [LARGE SCALE GENOMIC DNA]</scope>
    <source>
        <strain evidence="2">DSM 18130</strain>
    </source>
</reference>
<dbReference type="Proteomes" id="UP000198836">
    <property type="component" value="Unassembled WGS sequence"/>
</dbReference>
<evidence type="ECO:0000313" key="2">
    <source>
        <dbReference type="Proteomes" id="UP000198836"/>
    </source>
</evidence>
<accession>A0A1I0U5H2</accession>
<evidence type="ECO:0000313" key="1">
    <source>
        <dbReference type="EMBL" id="SFA59163.1"/>
    </source>
</evidence>
<organism evidence="1 2">
    <name type="scientific">Pedobacter suwonensis</name>
    <dbReference type="NCBI Taxonomy" id="332999"/>
    <lineage>
        <taxon>Bacteria</taxon>
        <taxon>Pseudomonadati</taxon>
        <taxon>Bacteroidota</taxon>
        <taxon>Sphingobacteriia</taxon>
        <taxon>Sphingobacteriales</taxon>
        <taxon>Sphingobacteriaceae</taxon>
        <taxon>Pedobacter</taxon>
    </lineage>
</organism>
<name>A0A1I0U5H2_9SPHI</name>
<dbReference type="AlphaFoldDB" id="A0A1I0U5H2"/>
<keyword evidence="2" id="KW-1185">Reference proteome</keyword>
<proteinExistence type="predicted"/>
<gene>
    <name evidence="1" type="ORF">SAMN04488511_12136</name>
</gene>
<dbReference type="EMBL" id="FOJM01000021">
    <property type="protein sequence ID" value="SFA59163.1"/>
    <property type="molecule type" value="Genomic_DNA"/>
</dbReference>